<dbReference type="Proteomes" id="UP000258016">
    <property type="component" value="Chromosome"/>
</dbReference>
<dbReference type="PANTHER" id="PTHR40274:SF3">
    <property type="entry name" value="VIRGINIAMYCIN B LYASE"/>
    <property type="match status" value="1"/>
</dbReference>
<dbReference type="PANTHER" id="PTHR40274">
    <property type="entry name" value="VIRGINIAMYCIN B LYASE"/>
    <property type="match status" value="1"/>
</dbReference>
<protein>
    <recommendedName>
        <fullName evidence="5">Virginiamycin B lyase</fullName>
        <ecNumber evidence="5">4.2.99.-</ecNumber>
    </recommendedName>
    <alternativeName>
        <fullName evidence="5">Streptogramin B lyase</fullName>
    </alternativeName>
</protein>
<dbReference type="InterPro" id="IPR015943">
    <property type="entry name" value="WD40/YVTN_repeat-like_dom_sf"/>
</dbReference>
<dbReference type="GeneID" id="303485170"/>
<keyword evidence="1 5" id="KW-0479">Metal-binding</keyword>
<evidence type="ECO:0000256" key="1">
    <source>
        <dbReference type="ARBA" id="ARBA00022723"/>
    </source>
</evidence>
<reference evidence="7 8" key="1">
    <citation type="submission" date="2017-03" db="EMBL/GenBank/DDBJ databases">
        <title>Complete genome sequence of Blastomonas fulva degrading microcsystin LR.</title>
        <authorList>
            <person name="Lee H.-g."/>
            <person name="Jin L."/>
            <person name="oh H.-M."/>
        </authorList>
    </citation>
    <scope>NUCLEOTIDE SEQUENCE [LARGE SCALE GENOMIC DNA]</scope>
    <source>
        <strain evidence="7 8">T2</strain>
    </source>
</reference>
<feature type="signal peptide" evidence="6">
    <location>
        <begin position="1"/>
        <end position="21"/>
    </location>
</feature>
<comment type="similarity">
    <text evidence="5">Belongs to the Vgb family.</text>
</comment>
<dbReference type="Pfam" id="PF24684">
    <property type="entry name" value="Vgb_lyase"/>
    <property type="match status" value="1"/>
</dbReference>
<gene>
    <name evidence="7" type="ORF">B5J99_06210</name>
</gene>
<comment type="function">
    <text evidence="5">Inactivates the type B streptogramin antibiotics by linearizing the lactone ring at the ester linkage, generating a free phenylglycine carboxylate and converting the threonyl moiety into 2-amino-butenoic acid.</text>
</comment>
<dbReference type="InterPro" id="IPR011217">
    <property type="entry name" value="Vgb_bact"/>
</dbReference>
<evidence type="ECO:0000256" key="6">
    <source>
        <dbReference type="SAM" id="SignalP"/>
    </source>
</evidence>
<evidence type="ECO:0000256" key="2">
    <source>
        <dbReference type="ARBA" id="ARBA00022842"/>
    </source>
</evidence>
<organism evidence="7 8">
    <name type="scientific">Blastomonas fulva</name>
    <dbReference type="NCBI Taxonomy" id="1550728"/>
    <lineage>
        <taxon>Bacteria</taxon>
        <taxon>Pseudomonadati</taxon>
        <taxon>Pseudomonadota</taxon>
        <taxon>Alphaproteobacteria</taxon>
        <taxon>Sphingomonadales</taxon>
        <taxon>Sphingomonadaceae</taxon>
        <taxon>Blastomonas</taxon>
    </lineage>
</organism>
<dbReference type="EMBL" id="CP020083">
    <property type="protein sequence ID" value="ASR53368.1"/>
    <property type="molecule type" value="Genomic_DNA"/>
</dbReference>
<name>A0ABM6MBE6_9SPHN</name>
<dbReference type="EC" id="4.2.99.-" evidence="5"/>
<comment type="subunit">
    <text evidence="5">Monomer.</text>
</comment>
<feature type="chain" id="PRO_5047316344" description="Virginiamycin B lyase" evidence="6">
    <location>
        <begin position="22"/>
        <end position="334"/>
    </location>
</feature>
<dbReference type="Gene3D" id="2.130.10.10">
    <property type="entry name" value="YVTN repeat-like/Quinoprotein amine dehydrogenase"/>
    <property type="match status" value="1"/>
</dbReference>
<comment type="cofactor">
    <cofactor evidence="5">
        <name>Mg(2+)</name>
        <dbReference type="ChEBI" id="CHEBI:18420"/>
    </cofactor>
</comment>
<evidence type="ECO:0000256" key="5">
    <source>
        <dbReference type="PIRNR" id="PIRNR026412"/>
    </source>
</evidence>
<keyword evidence="6" id="KW-0732">Signal</keyword>
<keyword evidence="8" id="KW-1185">Reference proteome</keyword>
<sequence length="334" mass="36085">MMRIWLAGIAVVALLPSMASAKERAQIAASAEISDKVTLFELPKGSRPHDVAPAPDGKIWYTAQRQGALGILDPVSGQVVQVPLGPESAPHGVIQGPDGMAWITDGGQNAIVRYNPANGKIDVWKLPADTGYTNLNTGAFDGKGVHWFTGQNGIYGRVNAASGKVEVWKDPKGRGPYGIATAPDGTVWYVSLAGSHLARIDSASGEISVIEPPTPGAGLRRVWADSKGDLWITGWNSGELYRYRPSTRSWKTWKLPGAKPQAYAVYVDERDHVWVSDFGDNSTRVFDPRSETFTARYPGSGEGANVRQILGRKGEVMLPESGTERMMVVRTEGK</sequence>
<proteinExistence type="inferred from homology"/>
<keyword evidence="2 5" id="KW-0460">Magnesium</keyword>
<keyword evidence="4 5" id="KW-0046">Antibiotic resistance</keyword>
<evidence type="ECO:0000313" key="7">
    <source>
        <dbReference type="EMBL" id="ASR53368.1"/>
    </source>
</evidence>
<dbReference type="GO" id="GO:0016829">
    <property type="term" value="F:lyase activity"/>
    <property type="evidence" value="ECO:0007669"/>
    <property type="project" value="UniProtKB-KW"/>
</dbReference>
<dbReference type="SUPFAM" id="SSF63829">
    <property type="entry name" value="Calcium-dependent phosphotriesterase"/>
    <property type="match status" value="1"/>
</dbReference>
<evidence type="ECO:0000256" key="3">
    <source>
        <dbReference type="ARBA" id="ARBA00023239"/>
    </source>
</evidence>
<accession>A0ABM6MBE6</accession>
<dbReference type="InterPro" id="IPR051344">
    <property type="entry name" value="Vgb"/>
</dbReference>
<evidence type="ECO:0000256" key="4">
    <source>
        <dbReference type="ARBA" id="ARBA00023251"/>
    </source>
</evidence>
<keyword evidence="3 5" id="KW-0456">Lyase</keyword>
<dbReference type="PIRSF" id="PIRSF026412">
    <property type="entry name" value="Streptogrm_lyase"/>
    <property type="match status" value="1"/>
</dbReference>
<dbReference type="RefSeq" id="WP_245991767.1">
    <property type="nucleotide sequence ID" value="NZ_CP020083.1"/>
</dbReference>
<evidence type="ECO:0000313" key="8">
    <source>
        <dbReference type="Proteomes" id="UP000258016"/>
    </source>
</evidence>